<dbReference type="Pfam" id="PF00249">
    <property type="entry name" value="Myb_DNA-binding"/>
    <property type="match status" value="1"/>
</dbReference>
<evidence type="ECO:0000313" key="4">
    <source>
        <dbReference type="Proteomes" id="UP001642409"/>
    </source>
</evidence>
<dbReference type="InterPro" id="IPR009057">
    <property type="entry name" value="Homeodomain-like_sf"/>
</dbReference>
<gene>
    <name evidence="2" type="ORF">HINF_LOCUS1836</name>
    <name evidence="3" type="ORF">HINF_LOCUS72162</name>
</gene>
<evidence type="ECO:0000313" key="2">
    <source>
        <dbReference type="EMBL" id="CAI9914191.1"/>
    </source>
</evidence>
<dbReference type="SMART" id="SM00717">
    <property type="entry name" value="SANT"/>
    <property type="match status" value="1"/>
</dbReference>
<reference evidence="3 4" key="2">
    <citation type="submission" date="2024-07" db="EMBL/GenBank/DDBJ databases">
        <authorList>
            <person name="Akdeniz Z."/>
        </authorList>
    </citation>
    <scope>NUCLEOTIDE SEQUENCE [LARGE SCALE GENOMIC DNA]</scope>
</reference>
<dbReference type="EMBL" id="CAXDID020000567">
    <property type="protein sequence ID" value="CAL6103476.1"/>
    <property type="molecule type" value="Genomic_DNA"/>
</dbReference>
<organism evidence="2">
    <name type="scientific">Hexamita inflata</name>
    <dbReference type="NCBI Taxonomy" id="28002"/>
    <lineage>
        <taxon>Eukaryota</taxon>
        <taxon>Metamonada</taxon>
        <taxon>Diplomonadida</taxon>
        <taxon>Hexamitidae</taxon>
        <taxon>Hexamitinae</taxon>
        <taxon>Hexamita</taxon>
    </lineage>
</organism>
<dbReference type="Proteomes" id="UP001642409">
    <property type="component" value="Unassembled WGS sequence"/>
</dbReference>
<comment type="caution">
    <text evidence="2">The sequence shown here is derived from an EMBL/GenBank/DDBJ whole genome shotgun (WGS) entry which is preliminary data.</text>
</comment>
<name>A0AA86N7L0_9EUKA</name>
<reference evidence="2" key="1">
    <citation type="submission" date="2023-06" db="EMBL/GenBank/DDBJ databases">
        <authorList>
            <person name="Kurt Z."/>
        </authorList>
    </citation>
    <scope>NUCLEOTIDE SEQUENCE</scope>
</reference>
<sequence>MQTLQERQINKQNYTRDNVKCIPWTQKQLNLLLEVAEQLKRDWKLISNLYFPDRNANQLKCKYNYAKRTSQQKHYTFHNLNSYNKSNLSEQLQQIEVNHNTDIEHSIQDLWYDMDYM</sequence>
<proteinExistence type="predicted"/>
<dbReference type="SUPFAM" id="SSF46689">
    <property type="entry name" value="Homeodomain-like"/>
    <property type="match status" value="1"/>
</dbReference>
<dbReference type="EMBL" id="CATOUU010000043">
    <property type="protein sequence ID" value="CAI9914191.1"/>
    <property type="molecule type" value="Genomic_DNA"/>
</dbReference>
<keyword evidence="2" id="KW-0238">DNA-binding</keyword>
<dbReference type="AlphaFoldDB" id="A0AA86N7L0"/>
<feature type="domain" description="Myb-like" evidence="1">
    <location>
        <begin position="16"/>
        <end position="64"/>
    </location>
</feature>
<dbReference type="Gene3D" id="1.10.10.60">
    <property type="entry name" value="Homeodomain-like"/>
    <property type="match status" value="1"/>
</dbReference>
<evidence type="ECO:0000313" key="3">
    <source>
        <dbReference type="EMBL" id="CAL6103476.1"/>
    </source>
</evidence>
<protein>
    <submittedName>
        <fullName evidence="2">Myb-like DNA-binding domain containing protein</fullName>
    </submittedName>
    <submittedName>
        <fullName evidence="3">Myb-like_DNA-binding domain containing protein</fullName>
    </submittedName>
</protein>
<keyword evidence="4" id="KW-1185">Reference proteome</keyword>
<dbReference type="InterPro" id="IPR001005">
    <property type="entry name" value="SANT/Myb"/>
</dbReference>
<dbReference type="GO" id="GO:0003677">
    <property type="term" value="F:DNA binding"/>
    <property type="evidence" value="ECO:0007669"/>
    <property type="project" value="UniProtKB-KW"/>
</dbReference>
<dbReference type="PROSITE" id="PS50090">
    <property type="entry name" value="MYB_LIKE"/>
    <property type="match status" value="1"/>
</dbReference>
<accession>A0AA86N7L0</accession>
<evidence type="ECO:0000259" key="1">
    <source>
        <dbReference type="PROSITE" id="PS50090"/>
    </source>
</evidence>